<gene>
    <name evidence="2" type="ORF">LIER_22812</name>
</gene>
<accession>A0AAV3QZD6</accession>
<dbReference type="AlphaFoldDB" id="A0AAV3QZD6"/>
<evidence type="ECO:0000313" key="3">
    <source>
        <dbReference type="Proteomes" id="UP001454036"/>
    </source>
</evidence>
<evidence type="ECO:0000313" key="2">
    <source>
        <dbReference type="EMBL" id="GAA0167988.1"/>
    </source>
</evidence>
<organism evidence="2 3">
    <name type="scientific">Lithospermum erythrorhizon</name>
    <name type="common">Purple gromwell</name>
    <name type="synonym">Lithospermum officinale var. erythrorhizon</name>
    <dbReference type="NCBI Taxonomy" id="34254"/>
    <lineage>
        <taxon>Eukaryota</taxon>
        <taxon>Viridiplantae</taxon>
        <taxon>Streptophyta</taxon>
        <taxon>Embryophyta</taxon>
        <taxon>Tracheophyta</taxon>
        <taxon>Spermatophyta</taxon>
        <taxon>Magnoliopsida</taxon>
        <taxon>eudicotyledons</taxon>
        <taxon>Gunneridae</taxon>
        <taxon>Pentapetalae</taxon>
        <taxon>asterids</taxon>
        <taxon>lamiids</taxon>
        <taxon>Boraginales</taxon>
        <taxon>Boraginaceae</taxon>
        <taxon>Boraginoideae</taxon>
        <taxon>Lithospermeae</taxon>
        <taxon>Lithospermum</taxon>
    </lineage>
</organism>
<dbReference type="EMBL" id="BAABME010006305">
    <property type="protein sequence ID" value="GAA0167988.1"/>
    <property type="molecule type" value="Genomic_DNA"/>
</dbReference>
<proteinExistence type="predicted"/>
<dbReference type="Proteomes" id="UP001454036">
    <property type="component" value="Unassembled WGS sequence"/>
</dbReference>
<protein>
    <submittedName>
        <fullName evidence="2">Uncharacterized protein</fullName>
    </submittedName>
</protein>
<keyword evidence="1" id="KW-0732">Signal</keyword>
<feature type="chain" id="PRO_5043573529" evidence="1">
    <location>
        <begin position="19"/>
        <end position="103"/>
    </location>
</feature>
<sequence>MSLWKGMWLFWMWRRRRIWVWLRRMCKGGIQLQEKRMWREKMSLWKGMAVLDVEEKKNVLDVEEDEDDIEEDWEDEPLNIFYCSCEKKGRWPNVFSCARCERM</sequence>
<comment type="caution">
    <text evidence="2">The sequence shown here is derived from an EMBL/GenBank/DDBJ whole genome shotgun (WGS) entry which is preliminary data.</text>
</comment>
<feature type="signal peptide" evidence="1">
    <location>
        <begin position="1"/>
        <end position="18"/>
    </location>
</feature>
<reference evidence="2 3" key="1">
    <citation type="submission" date="2024-01" db="EMBL/GenBank/DDBJ databases">
        <title>The complete chloroplast genome sequence of Lithospermum erythrorhizon: insights into the phylogenetic relationship among Boraginaceae species and the maternal lineages of purple gromwells.</title>
        <authorList>
            <person name="Okada T."/>
            <person name="Watanabe K."/>
        </authorList>
    </citation>
    <scope>NUCLEOTIDE SEQUENCE [LARGE SCALE GENOMIC DNA]</scope>
</reference>
<keyword evidence="3" id="KW-1185">Reference proteome</keyword>
<evidence type="ECO:0000256" key="1">
    <source>
        <dbReference type="SAM" id="SignalP"/>
    </source>
</evidence>
<name>A0AAV3QZD6_LITER</name>